<evidence type="ECO:0000313" key="2">
    <source>
        <dbReference type="EMBL" id="KAG6376283.1"/>
    </source>
</evidence>
<evidence type="ECO:0000313" key="3">
    <source>
        <dbReference type="Proteomes" id="UP000683000"/>
    </source>
</evidence>
<reference evidence="2" key="1">
    <citation type="submission" date="2021-03" db="EMBL/GenBank/DDBJ databases">
        <title>Evolutionary innovations through gain and loss of genes in the ectomycorrhizal Boletales.</title>
        <authorList>
            <person name="Wu G."/>
            <person name="Miyauchi S."/>
            <person name="Morin E."/>
            <person name="Yang Z.-L."/>
            <person name="Xu J."/>
            <person name="Martin F.M."/>
        </authorList>
    </citation>
    <scope>NUCLEOTIDE SEQUENCE</scope>
    <source>
        <strain evidence="2">BR01</strain>
    </source>
</reference>
<organism evidence="2 3">
    <name type="scientific">Boletus reticuloceps</name>
    <dbReference type="NCBI Taxonomy" id="495285"/>
    <lineage>
        <taxon>Eukaryota</taxon>
        <taxon>Fungi</taxon>
        <taxon>Dikarya</taxon>
        <taxon>Basidiomycota</taxon>
        <taxon>Agaricomycotina</taxon>
        <taxon>Agaricomycetes</taxon>
        <taxon>Agaricomycetidae</taxon>
        <taxon>Boletales</taxon>
        <taxon>Boletineae</taxon>
        <taxon>Boletaceae</taxon>
        <taxon>Boletoideae</taxon>
        <taxon>Boletus</taxon>
    </lineage>
</organism>
<evidence type="ECO:0000259" key="1">
    <source>
        <dbReference type="Pfam" id="PF02301"/>
    </source>
</evidence>
<keyword evidence="3" id="KW-1185">Reference proteome</keyword>
<dbReference type="Proteomes" id="UP000683000">
    <property type="component" value="Unassembled WGS sequence"/>
</dbReference>
<dbReference type="AlphaFoldDB" id="A0A8I3A8Z0"/>
<dbReference type="Pfam" id="PF02301">
    <property type="entry name" value="HORMA"/>
    <property type="match status" value="1"/>
</dbReference>
<sequence>MRTSPNVSADIHKKLAAYSNFVDHLSAQLPSTSSAASFDNQTRPTVSGVTIMSLKRGFTNEGDRILDYLEKGIFEAIEKQYLRRFIFAIYLDHKDPNK</sequence>
<comment type="caution">
    <text evidence="2">The sequence shown here is derived from an EMBL/GenBank/DDBJ whole genome shotgun (WGS) entry which is preliminary data.</text>
</comment>
<gene>
    <name evidence="2" type="ORF">JVT61DRAFT_2261</name>
</gene>
<proteinExistence type="predicted"/>
<accession>A0A8I3A8Z0</accession>
<dbReference type="InterPro" id="IPR036570">
    <property type="entry name" value="HORMA_dom_sf"/>
</dbReference>
<dbReference type="OrthoDB" id="1928087at2759"/>
<protein>
    <recommendedName>
        <fullName evidence="1">HORMA domain-containing protein</fullName>
    </recommendedName>
</protein>
<dbReference type="EMBL" id="JAGFBS010000012">
    <property type="protein sequence ID" value="KAG6376283.1"/>
    <property type="molecule type" value="Genomic_DNA"/>
</dbReference>
<dbReference type="Gene3D" id="3.30.900.10">
    <property type="entry name" value="HORMA domain"/>
    <property type="match status" value="1"/>
</dbReference>
<name>A0A8I3A8Z0_9AGAM</name>
<dbReference type="InterPro" id="IPR003511">
    <property type="entry name" value="HORMA_dom"/>
</dbReference>
<feature type="domain" description="HORMA" evidence="1">
    <location>
        <begin position="44"/>
        <end position="97"/>
    </location>
</feature>